<dbReference type="RefSeq" id="WP_073117729.1">
    <property type="nucleotide sequence ID" value="NZ_BMEN01000005.1"/>
</dbReference>
<reference evidence="2" key="1">
    <citation type="submission" date="2016-11" db="EMBL/GenBank/DDBJ databases">
        <authorList>
            <person name="Varghese N."/>
            <person name="Submissions S."/>
        </authorList>
    </citation>
    <scope>NUCLEOTIDE SEQUENCE [LARGE SCALE GENOMIC DNA]</scope>
    <source>
        <strain evidence="2">DSM 100572</strain>
    </source>
</reference>
<organism evidence="1 2">
    <name type="scientific">Wenyingzhuangia marina</name>
    <dbReference type="NCBI Taxonomy" id="1195760"/>
    <lineage>
        <taxon>Bacteria</taxon>
        <taxon>Pseudomonadati</taxon>
        <taxon>Bacteroidota</taxon>
        <taxon>Flavobacteriia</taxon>
        <taxon>Flavobacteriales</taxon>
        <taxon>Flavobacteriaceae</taxon>
        <taxon>Wenyingzhuangia</taxon>
    </lineage>
</organism>
<evidence type="ECO:0000313" key="1">
    <source>
        <dbReference type="EMBL" id="SHH33021.1"/>
    </source>
</evidence>
<dbReference type="InterPro" id="IPR029475">
    <property type="entry name" value="DUF6807"/>
</dbReference>
<dbReference type="OrthoDB" id="2540540at2"/>
<protein>
    <submittedName>
        <fullName evidence="1">Methane oxygenase PmoA</fullName>
    </submittedName>
</protein>
<dbReference type="EMBL" id="FQXQ01000001">
    <property type="protein sequence ID" value="SHH33021.1"/>
    <property type="molecule type" value="Genomic_DNA"/>
</dbReference>
<dbReference type="Proteomes" id="UP000184109">
    <property type="component" value="Unassembled WGS sequence"/>
</dbReference>
<dbReference type="STRING" id="1195760.SAMN05444281_0107"/>
<accession>A0A1M5S3H6</accession>
<name>A0A1M5S3H6_9FLAO</name>
<keyword evidence="2" id="KW-1185">Reference proteome</keyword>
<dbReference type="Pfam" id="PF14100">
    <property type="entry name" value="DUF6807"/>
    <property type="match status" value="1"/>
</dbReference>
<sequence>MKFFYFLIYLFLITNSTFAQKIHLKINEDAAYFTEENDSILVYQIAEKSINEKYARNNYIHPLYNLNGEILTEDFPKDHLHHRGIFWAWHQLYIGNKRIGDGWELKNFSQDVISVKKNKIKGNSKSIKTMVLWKSNLWLDKNGDEKPFVKETSTITVYPKENEYRLIDIKISMIALEPNVYIGGSENAKGYGGFSARIKLSEKTKFTGHKGTVTPKNLPVTSEGWIDISENFDDINLSNGVTIISHANNPGYPNPWILRSKNSMQNAVFPGAKLIPLSETKPITLHYSLLIHKGSIQNINIEKIYKK</sequence>
<gene>
    <name evidence="1" type="ORF">SAMN05444281_0107</name>
</gene>
<dbReference type="AlphaFoldDB" id="A0A1M5S3H6"/>
<proteinExistence type="predicted"/>
<evidence type="ECO:0000313" key="2">
    <source>
        <dbReference type="Proteomes" id="UP000184109"/>
    </source>
</evidence>